<dbReference type="eggNOG" id="COG0600">
    <property type="taxonomic scope" value="Bacteria"/>
</dbReference>
<comment type="subcellular location">
    <subcellularLocation>
        <location evidence="1 7">Cell membrane</location>
        <topology evidence="1 7">Multi-pass membrane protein</topology>
    </subcellularLocation>
</comment>
<feature type="transmembrane region" description="Helical" evidence="7">
    <location>
        <begin position="59"/>
        <end position="82"/>
    </location>
</feature>
<evidence type="ECO:0000256" key="3">
    <source>
        <dbReference type="ARBA" id="ARBA00022475"/>
    </source>
</evidence>
<keyword evidence="3" id="KW-1003">Cell membrane</keyword>
<feature type="domain" description="ABC transmembrane type-1" evidence="8">
    <location>
        <begin position="53"/>
        <end position="236"/>
    </location>
</feature>
<evidence type="ECO:0000313" key="10">
    <source>
        <dbReference type="Proteomes" id="UP000000692"/>
    </source>
</evidence>
<organism evidence="9 10">
    <name type="scientific">Ketogulonicigenium vulgare (strain WSH-001)</name>
    <dbReference type="NCBI Taxonomy" id="759362"/>
    <lineage>
        <taxon>Bacteria</taxon>
        <taxon>Pseudomonadati</taxon>
        <taxon>Pseudomonadota</taxon>
        <taxon>Alphaproteobacteria</taxon>
        <taxon>Rhodobacterales</taxon>
        <taxon>Roseobacteraceae</taxon>
        <taxon>Ketogulonicigenium</taxon>
    </lineage>
</organism>
<dbReference type="SUPFAM" id="SSF161098">
    <property type="entry name" value="MetI-like"/>
    <property type="match status" value="1"/>
</dbReference>
<dbReference type="InterPro" id="IPR035906">
    <property type="entry name" value="MetI-like_sf"/>
</dbReference>
<evidence type="ECO:0000256" key="2">
    <source>
        <dbReference type="ARBA" id="ARBA00022448"/>
    </source>
</evidence>
<dbReference type="GO" id="GO:0055085">
    <property type="term" value="P:transmembrane transport"/>
    <property type="evidence" value="ECO:0007669"/>
    <property type="project" value="InterPro"/>
</dbReference>
<feature type="transmembrane region" description="Helical" evidence="7">
    <location>
        <begin position="120"/>
        <end position="137"/>
    </location>
</feature>
<feature type="transmembrane region" description="Helical" evidence="7">
    <location>
        <begin position="170"/>
        <end position="193"/>
    </location>
</feature>
<sequence>MTRLTKLLPGILGIVIFAAGWELIGQYRLAGLTWPPLSTVLGFLGNPANHALLQRAATASFVAVGLGYVFGVGIGFALAALVRVWRVTRPGIDRFVALIHATPGIALAPVFMVLLQRDQIPVAIAALAVFYLVYVATTSGLEAAHRAHHDLFSVLGAKPQTRFFRLEIPAALPAIVSGLKLAVPVAFMGGIVGEWFGASRGLGLLMISAMQNFQIPLLWSAVLLVMVPSLALYLLMTQAERLVARRFA</sequence>
<dbReference type="PANTHER" id="PTHR30151">
    <property type="entry name" value="ALKANE SULFONATE ABC TRANSPORTER-RELATED, MEMBRANE SUBUNIT"/>
    <property type="match status" value="1"/>
</dbReference>
<dbReference type="CDD" id="cd06261">
    <property type="entry name" value="TM_PBP2"/>
    <property type="match status" value="1"/>
</dbReference>
<dbReference type="PATRIC" id="fig|759362.5.peg.1592"/>
<gene>
    <name evidence="9" type="ordered locus">KVU_1535</name>
</gene>
<evidence type="ECO:0000256" key="7">
    <source>
        <dbReference type="RuleBase" id="RU363032"/>
    </source>
</evidence>
<evidence type="ECO:0000259" key="8">
    <source>
        <dbReference type="PROSITE" id="PS50928"/>
    </source>
</evidence>
<dbReference type="PROSITE" id="PS50928">
    <property type="entry name" value="ABC_TM1"/>
    <property type="match status" value="1"/>
</dbReference>
<dbReference type="HOGENOM" id="CLU_046113_2_1_5"/>
<keyword evidence="6 7" id="KW-0472">Membrane</keyword>
<dbReference type="Pfam" id="PF00528">
    <property type="entry name" value="BPD_transp_1"/>
    <property type="match status" value="1"/>
</dbReference>
<dbReference type="GO" id="GO:0005886">
    <property type="term" value="C:plasma membrane"/>
    <property type="evidence" value="ECO:0007669"/>
    <property type="project" value="UniProtKB-SubCell"/>
</dbReference>
<keyword evidence="5 7" id="KW-1133">Transmembrane helix</keyword>
<dbReference type="AlphaFoldDB" id="F9Y9N6"/>
<feature type="transmembrane region" description="Helical" evidence="7">
    <location>
        <begin position="94"/>
        <end position="114"/>
    </location>
</feature>
<dbReference type="RefSeq" id="WP_014537868.1">
    <property type="nucleotide sequence ID" value="NC_017384.1"/>
</dbReference>
<comment type="similarity">
    <text evidence="7">Belongs to the binding-protein-dependent transport system permease family.</text>
</comment>
<dbReference type="PANTHER" id="PTHR30151:SF0">
    <property type="entry name" value="ABC TRANSPORTER PERMEASE PROTEIN MJ0413-RELATED"/>
    <property type="match status" value="1"/>
</dbReference>
<evidence type="ECO:0000256" key="5">
    <source>
        <dbReference type="ARBA" id="ARBA00022989"/>
    </source>
</evidence>
<protein>
    <submittedName>
        <fullName evidence="9">ABC-type nitrate/sulfonate/bicarbonate transport system, permease component</fullName>
    </submittedName>
</protein>
<dbReference type="Proteomes" id="UP000000692">
    <property type="component" value="Chromosome"/>
</dbReference>
<feature type="transmembrane region" description="Helical" evidence="7">
    <location>
        <begin position="7"/>
        <end position="24"/>
    </location>
</feature>
<dbReference type="Gene3D" id="1.10.3720.10">
    <property type="entry name" value="MetI-like"/>
    <property type="match status" value="1"/>
</dbReference>
<dbReference type="InterPro" id="IPR000515">
    <property type="entry name" value="MetI-like"/>
</dbReference>
<dbReference type="OrthoDB" id="9786495at2"/>
<dbReference type="KEGG" id="kvl:KVU_1535"/>
<evidence type="ECO:0000256" key="1">
    <source>
        <dbReference type="ARBA" id="ARBA00004651"/>
    </source>
</evidence>
<evidence type="ECO:0000313" key="9">
    <source>
        <dbReference type="EMBL" id="AEM41374.1"/>
    </source>
</evidence>
<proteinExistence type="inferred from homology"/>
<evidence type="ECO:0000256" key="4">
    <source>
        <dbReference type="ARBA" id="ARBA00022692"/>
    </source>
</evidence>
<keyword evidence="10" id="KW-1185">Reference proteome</keyword>
<feature type="transmembrane region" description="Helical" evidence="7">
    <location>
        <begin position="213"/>
        <end position="236"/>
    </location>
</feature>
<keyword evidence="4 7" id="KW-0812">Transmembrane</keyword>
<keyword evidence="2 7" id="KW-0813">Transport</keyword>
<reference evidence="9 10" key="1">
    <citation type="journal article" date="2011" name="J. Bacteriol.">
        <title>Complete genome sequence of the industrial strain Ketogulonicigenium vulgare WSH-001.</title>
        <authorList>
            <person name="Liu L."/>
            <person name="Li Y."/>
            <person name="Zhang J."/>
            <person name="Zhou Z."/>
            <person name="Liu J."/>
            <person name="Li X."/>
            <person name="Zhou J."/>
            <person name="Du G."/>
            <person name="Wang L."/>
            <person name="Chen J."/>
        </authorList>
    </citation>
    <scope>NUCLEOTIDE SEQUENCE [LARGE SCALE GENOMIC DNA]</scope>
    <source>
        <strain evidence="9 10">WSH-001</strain>
    </source>
</reference>
<evidence type="ECO:0000256" key="6">
    <source>
        <dbReference type="ARBA" id="ARBA00023136"/>
    </source>
</evidence>
<accession>F9Y9N6</accession>
<dbReference type="EMBL" id="CP002018">
    <property type="protein sequence ID" value="AEM41374.1"/>
    <property type="molecule type" value="Genomic_DNA"/>
</dbReference>
<name>F9Y9N6_KETVW</name>